<gene>
    <name evidence="8" type="ORF">CWI78_10810</name>
</gene>
<dbReference type="InterPro" id="IPR036328">
    <property type="entry name" value="MliC_sf"/>
</dbReference>
<dbReference type="EMBL" id="PIQC01000008">
    <property type="protein sequence ID" value="RUO66992.1"/>
    <property type="molecule type" value="Genomic_DNA"/>
</dbReference>
<feature type="chain" id="PRO_5019125482" evidence="5">
    <location>
        <begin position="25"/>
        <end position="313"/>
    </location>
</feature>
<keyword evidence="1 5" id="KW-0732">Signal</keyword>
<sequence length="313" mass="34913">MPSITIKGSVFILATMLLSGCALLSPADKTTTDYQCGASEFSVLQQEQGVLLSYGAEQEVLPGAVSASGARYSNDKEPVTQYWSKGNEADITWRGQEMPLCVERGTLPKHFTARGNEPFWQVAVNPQHMALTTPESEAIIDLKPAEVVSEQPYEWRIESTTNKHLIVIDRLCRDSMSGRLYPYQVDLQESDRMYSGCGGDSEWLLQGAKWELSKFEDYALHSKPATIQFLEDSQLAGFNGCNRYFGNYNMGGELAQLRITGSTKMACSDAANDLSRQFSDVLERVYQVNIDDKGRLILSTRGGRQMVFKQQNN</sequence>
<feature type="domain" description="C-type lysozyme inhibitor" evidence="7">
    <location>
        <begin position="34"/>
        <end position="97"/>
    </location>
</feature>
<dbReference type="Proteomes" id="UP000288058">
    <property type="component" value="Unassembled WGS sequence"/>
</dbReference>
<accession>A0A432YUK1</accession>
<keyword evidence="9" id="KW-1185">Reference proteome</keyword>
<evidence type="ECO:0000256" key="1">
    <source>
        <dbReference type="ARBA" id="ARBA00022729"/>
    </source>
</evidence>
<evidence type="ECO:0000256" key="4">
    <source>
        <dbReference type="ARBA" id="ARBA00023288"/>
    </source>
</evidence>
<keyword evidence="4" id="KW-0449">Lipoprotein</keyword>
<feature type="signal peptide" evidence="5">
    <location>
        <begin position="1"/>
        <end position="24"/>
    </location>
</feature>
<evidence type="ECO:0000259" key="6">
    <source>
        <dbReference type="Pfam" id="PF03724"/>
    </source>
</evidence>
<dbReference type="Pfam" id="PF03724">
    <property type="entry name" value="META"/>
    <property type="match status" value="1"/>
</dbReference>
<dbReference type="InterPro" id="IPR053147">
    <property type="entry name" value="Hsp_HslJ-like"/>
</dbReference>
<keyword evidence="3" id="KW-0564">Palmitate</keyword>
<comment type="caution">
    <text evidence="8">The sequence shown here is derived from an EMBL/GenBank/DDBJ whole genome shotgun (WGS) entry which is preliminary data.</text>
</comment>
<dbReference type="PROSITE" id="PS51257">
    <property type="entry name" value="PROKAR_LIPOPROTEIN"/>
    <property type="match status" value="1"/>
</dbReference>
<dbReference type="OrthoDB" id="5348860at2"/>
<evidence type="ECO:0000259" key="7">
    <source>
        <dbReference type="Pfam" id="PF09864"/>
    </source>
</evidence>
<dbReference type="RefSeq" id="WP_126782822.1">
    <property type="nucleotide sequence ID" value="NZ_PIQC01000008.1"/>
</dbReference>
<evidence type="ECO:0000256" key="3">
    <source>
        <dbReference type="ARBA" id="ARBA00023139"/>
    </source>
</evidence>
<dbReference type="Gene3D" id="2.40.128.200">
    <property type="match status" value="1"/>
</dbReference>
<dbReference type="AlphaFoldDB" id="A0A432YUK1"/>
<dbReference type="PANTHER" id="PTHR35535:SF2">
    <property type="entry name" value="DUF306 DOMAIN-CONTAINING PROTEIN"/>
    <property type="match status" value="1"/>
</dbReference>
<dbReference type="SUPFAM" id="SSF141488">
    <property type="entry name" value="YdhA-like"/>
    <property type="match status" value="1"/>
</dbReference>
<reference evidence="9" key="1">
    <citation type="journal article" date="2018" name="Front. Microbiol.">
        <title>Genome-Based Analysis Reveals the Taxonomy and Diversity of the Family Idiomarinaceae.</title>
        <authorList>
            <person name="Liu Y."/>
            <person name="Lai Q."/>
            <person name="Shao Z."/>
        </authorList>
    </citation>
    <scope>NUCLEOTIDE SEQUENCE [LARGE SCALE GENOMIC DNA]</scope>
    <source>
        <strain evidence="9">R22</strain>
    </source>
</reference>
<proteinExistence type="predicted"/>
<protein>
    <submittedName>
        <fullName evidence="8">HslJ protein</fullName>
    </submittedName>
</protein>
<organism evidence="8 9">
    <name type="scientific">Idiomarina ramblicola</name>
    <dbReference type="NCBI Taxonomy" id="263724"/>
    <lineage>
        <taxon>Bacteria</taxon>
        <taxon>Pseudomonadati</taxon>
        <taxon>Pseudomonadota</taxon>
        <taxon>Gammaproteobacteria</taxon>
        <taxon>Alteromonadales</taxon>
        <taxon>Idiomarinaceae</taxon>
        <taxon>Idiomarina</taxon>
    </lineage>
</organism>
<dbReference type="Pfam" id="PF09864">
    <property type="entry name" value="MliC"/>
    <property type="match status" value="1"/>
</dbReference>
<dbReference type="InterPro" id="IPR038670">
    <property type="entry name" value="HslJ-like_sf"/>
</dbReference>
<dbReference type="InterPro" id="IPR005184">
    <property type="entry name" value="DUF306_Meta_HslJ"/>
</dbReference>
<evidence type="ECO:0000256" key="2">
    <source>
        <dbReference type="ARBA" id="ARBA00023136"/>
    </source>
</evidence>
<keyword evidence="2" id="KW-0472">Membrane</keyword>
<evidence type="ECO:0000313" key="8">
    <source>
        <dbReference type="EMBL" id="RUO66992.1"/>
    </source>
</evidence>
<evidence type="ECO:0000313" key="9">
    <source>
        <dbReference type="Proteomes" id="UP000288058"/>
    </source>
</evidence>
<dbReference type="Gene3D" id="2.40.128.270">
    <property type="match status" value="1"/>
</dbReference>
<evidence type="ECO:0000256" key="5">
    <source>
        <dbReference type="SAM" id="SignalP"/>
    </source>
</evidence>
<dbReference type="PANTHER" id="PTHR35535">
    <property type="entry name" value="HEAT SHOCK PROTEIN HSLJ"/>
    <property type="match status" value="1"/>
</dbReference>
<name>A0A432YUK1_9GAMM</name>
<dbReference type="InterPro" id="IPR018660">
    <property type="entry name" value="MliC"/>
</dbReference>
<feature type="domain" description="DUF306" evidence="6">
    <location>
        <begin position="205"/>
        <end position="308"/>
    </location>
</feature>